<dbReference type="CDD" id="cd12725">
    <property type="entry name" value="RRM2_CPEB1"/>
    <property type="match status" value="1"/>
</dbReference>
<dbReference type="Pfam" id="PF16366">
    <property type="entry name" value="CEBP_ZZ"/>
    <property type="match status" value="1"/>
</dbReference>
<dbReference type="InterPro" id="IPR034819">
    <property type="entry name" value="CPEB"/>
</dbReference>
<gene>
    <name evidence="8" type="ORF">H0235_003420</name>
</gene>
<dbReference type="FunFam" id="3.30.70.330:FF:000086">
    <property type="entry name" value="Putative Cytoplasmic polyadenylation element-binding protein 1"/>
    <property type="match status" value="1"/>
</dbReference>
<dbReference type="PANTHER" id="PTHR12566">
    <property type="entry name" value="CYTOPLASMIC POLYADENYLATION ELEMENT BINDING PROTEIN CPEB"/>
    <property type="match status" value="1"/>
</dbReference>
<dbReference type="Gene3D" id="4.10.640.40">
    <property type="entry name" value="Cytoplasmic polyadenylation element-binding protein, ZZ domain"/>
    <property type="match status" value="1"/>
</dbReference>
<dbReference type="GO" id="GO:0043005">
    <property type="term" value="C:neuron projection"/>
    <property type="evidence" value="ECO:0007669"/>
    <property type="project" value="TreeGrafter"/>
</dbReference>
<keyword evidence="9" id="KW-1185">Reference proteome</keyword>
<dbReference type="InterPro" id="IPR034977">
    <property type="entry name" value="CPEB1_RRM1"/>
</dbReference>
<organism evidence="8 9">
    <name type="scientific">Vespula pensylvanica</name>
    <name type="common">Western yellow jacket</name>
    <name type="synonym">Wasp</name>
    <dbReference type="NCBI Taxonomy" id="30213"/>
    <lineage>
        <taxon>Eukaryota</taxon>
        <taxon>Metazoa</taxon>
        <taxon>Ecdysozoa</taxon>
        <taxon>Arthropoda</taxon>
        <taxon>Hexapoda</taxon>
        <taxon>Insecta</taxon>
        <taxon>Pterygota</taxon>
        <taxon>Neoptera</taxon>
        <taxon>Endopterygota</taxon>
        <taxon>Hymenoptera</taxon>
        <taxon>Apocrita</taxon>
        <taxon>Aculeata</taxon>
        <taxon>Vespoidea</taxon>
        <taxon>Vespidae</taxon>
        <taxon>Vespinae</taxon>
        <taxon>Vespula</taxon>
    </lineage>
</organism>
<dbReference type="InterPro" id="IPR012677">
    <property type="entry name" value="Nucleotide-bd_a/b_plait_sf"/>
</dbReference>
<evidence type="ECO:0000256" key="1">
    <source>
        <dbReference type="ARBA" id="ARBA00010347"/>
    </source>
</evidence>
<comment type="caution">
    <text evidence="8">The sequence shown here is derived from an EMBL/GenBank/DDBJ whole genome shotgun (WGS) entry which is preliminary data.</text>
</comment>
<dbReference type="Pfam" id="PF16368">
    <property type="entry name" value="CEBP1_N"/>
    <property type="match status" value="1"/>
</dbReference>
<name>A0A834PBE0_VESPE</name>
<dbReference type="Gene3D" id="3.30.70.330">
    <property type="match status" value="2"/>
</dbReference>
<evidence type="ECO:0000313" key="8">
    <source>
        <dbReference type="EMBL" id="KAF7435229.1"/>
    </source>
</evidence>
<dbReference type="GO" id="GO:0043022">
    <property type="term" value="F:ribosome binding"/>
    <property type="evidence" value="ECO:0007669"/>
    <property type="project" value="TreeGrafter"/>
</dbReference>
<evidence type="ECO:0000256" key="3">
    <source>
        <dbReference type="ARBA" id="ARBA00022845"/>
    </source>
</evidence>
<dbReference type="EMBL" id="JACSDY010000002">
    <property type="protein sequence ID" value="KAF7435229.1"/>
    <property type="molecule type" value="Genomic_DNA"/>
</dbReference>
<accession>A0A834PBE0</accession>
<proteinExistence type="inferred from homology"/>
<feature type="compositionally biased region" description="Basic and acidic residues" evidence="6">
    <location>
        <begin position="49"/>
        <end position="81"/>
    </location>
</feature>
<dbReference type="GO" id="GO:0000900">
    <property type="term" value="F:mRNA regulatory element binding translation repressor activity"/>
    <property type="evidence" value="ECO:0007669"/>
    <property type="project" value="TreeGrafter"/>
</dbReference>
<feature type="region of interest" description="Disordered" evidence="6">
    <location>
        <begin position="141"/>
        <end position="210"/>
    </location>
</feature>
<evidence type="ECO:0000256" key="5">
    <source>
        <dbReference type="PROSITE-ProRule" id="PRU00176"/>
    </source>
</evidence>
<protein>
    <recommendedName>
        <fullName evidence="7">RRM domain-containing protein</fullName>
    </recommendedName>
</protein>
<dbReference type="GO" id="GO:0005634">
    <property type="term" value="C:nucleus"/>
    <property type="evidence" value="ECO:0007669"/>
    <property type="project" value="TreeGrafter"/>
</dbReference>
<sequence length="759" mass="85184">MRSKNSWLSLSYDEDETNTWEGSERNETTQGLQLHTQHDQEMQQLQLQQREREQLLQAQQHREKTQQHQPRDQQREREREQLHQLQSINNLLLDLPTSSSLYPNYSHDASYSQSTKSPNIEGDMSISDLFGLSLPRGSLMGNQSVVDSPNYRNYQHHGQHRNQTSSHQRYQCDDNYGFYPNSTTVDVPGSPNSITTSGSPSTPGSLYSNPYTFPQSANSLYSGSSAASRSSLQHVGSPSSPVHSPYGRAIRGSPPYSSCGSPTLEYPHTAGCNVSRSNSPADSETSGCNSMDGSLSNIMNCLSLNTSSHRCYPQSLRSLMSPETDLYGNNRTAALQRMAIKKYLSPSHQNLSSLHHHQTHGQNRTHHCGSPPSGTFLNSLLNHEKGCCSTGNPHMMLNSSHFNIPDAQISLDRAAKFHRNAAALCDPTCTWSGVLPQRTQKPTGYSSKVFLGGLPWDITESLLIATFKQFGLIRVEWPKKEQSTTQPKGYAYIIFDTEKQVRSLLACCTYDVTNGGSWYYRISSKRMKGKEVQVIPWSLNDSNYVKLPSQKLDPHKTVFVGALHGMLTAEGLAKIMNDLFHGVIYTGIDTDKYKYPIGSGRVTFSTKSSYKKAVSAAFIEIKTAKFTKKVQVDPYLEDSMCSGCFVQQGTYFCREEICFRYFCRRCWLWQHSMESMRYHKPLTRNSKKSQVIELSPNLGINSSSRTSNFAVGSWTDDKKDDISEIPACLQNYNDSVVIICECGFPLHSGQALLLFNMFT</sequence>
<evidence type="ECO:0000259" key="7">
    <source>
        <dbReference type="PROSITE" id="PS50102"/>
    </source>
</evidence>
<dbReference type="GO" id="GO:0003730">
    <property type="term" value="F:mRNA 3'-UTR binding"/>
    <property type="evidence" value="ECO:0007669"/>
    <property type="project" value="InterPro"/>
</dbReference>
<dbReference type="AlphaFoldDB" id="A0A834PBE0"/>
<feature type="compositionally biased region" description="Low complexity" evidence="6">
    <location>
        <begin position="230"/>
        <end position="245"/>
    </location>
</feature>
<dbReference type="SUPFAM" id="SSF54928">
    <property type="entry name" value="RNA-binding domain, RBD"/>
    <property type="match status" value="1"/>
</dbReference>
<dbReference type="GO" id="GO:0008135">
    <property type="term" value="F:translation factor activity, RNA binding"/>
    <property type="evidence" value="ECO:0007669"/>
    <property type="project" value="TreeGrafter"/>
</dbReference>
<dbReference type="Pfam" id="PF16367">
    <property type="entry name" value="RRM_7"/>
    <property type="match status" value="1"/>
</dbReference>
<feature type="region of interest" description="Disordered" evidence="6">
    <location>
        <begin position="230"/>
        <end position="249"/>
    </location>
</feature>
<dbReference type="InterPro" id="IPR035979">
    <property type="entry name" value="RBD_domain_sf"/>
</dbReference>
<feature type="compositionally biased region" description="Polar residues" evidence="6">
    <location>
        <begin position="141"/>
        <end position="153"/>
    </location>
</feature>
<evidence type="ECO:0000256" key="4">
    <source>
        <dbReference type="ARBA" id="ARBA00022884"/>
    </source>
</evidence>
<evidence type="ECO:0000256" key="2">
    <source>
        <dbReference type="ARBA" id="ARBA00022737"/>
    </source>
</evidence>
<dbReference type="GO" id="GO:2000766">
    <property type="term" value="P:negative regulation of cytoplasmic translation"/>
    <property type="evidence" value="ECO:0007669"/>
    <property type="project" value="TreeGrafter"/>
</dbReference>
<feature type="region of interest" description="Disordered" evidence="6">
    <location>
        <begin position="1"/>
        <end position="81"/>
    </location>
</feature>
<comment type="similarity">
    <text evidence="1">Belongs to the RRM CPEB family.</text>
</comment>
<dbReference type="CDD" id="cd19757">
    <property type="entry name" value="Bbox1"/>
    <property type="match status" value="1"/>
</dbReference>
<keyword evidence="4 5" id="KW-0694">RNA-binding</keyword>
<keyword evidence="3" id="KW-0810">Translation regulation</keyword>
<evidence type="ECO:0000256" key="6">
    <source>
        <dbReference type="SAM" id="MobiDB-lite"/>
    </source>
</evidence>
<dbReference type="GO" id="GO:0045202">
    <property type="term" value="C:synapse"/>
    <property type="evidence" value="ECO:0007669"/>
    <property type="project" value="TreeGrafter"/>
</dbReference>
<dbReference type="SMART" id="SM00360">
    <property type="entry name" value="RRM"/>
    <property type="match status" value="2"/>
</dbReference>
<feature type="compositionally biased region" description="Low complexity" evidence="6">
    <location>
        <begin position="188"/>
        <end position="205"/>
    </location>
</feature>
<dbReference type="CDD" id="cd12723">
    <property type="entry name" value="RRM1_CPEB1"/>
    <property type="match status" value="1"/>
</dbReference>
<dbReference type="InterPro" id="IPR038446">
    <property type="entry name" value="CEBP_ZZ_sf"/>
</dbReference>
<dbReference type="GO" id="GO:0005737">
    <property type="term" value="C:cytoplasm"/>
    <property type="evidence" value="ECO:0007669"/>
    <property type="project" value="TreeGrafter"/>
</dbReference>
<evidence type="ECO:0000313" key="9">
    <source>
        <dbReference type="Proteomes" id="UP000600918"/>
    </source>
</evidence>
<dbReference type="InterPro" id="IPR032292">
    <property type="entry name" value="CEBP1_N"/>
</dbReference>
<dbReference type="PROSITE" id="PS50102">
    <property type="entry name" value="RRM"/>
    <property type="match status" value="1"/>
</dbReference>
<dbReference type="PANTHER" id="PTHR12566:SF9">
    <property type="entry name" value="CYTOPLASMIC POLYADENYLATION ELEMENT-BINDING PROTEIN 1"/>
    <property type="match status" value="1"/>
</dbReference>
<dbReference type="InterPro" id="IPR000504">
    <property type="entry name" value="RRM_dom"/>
</dbReference>
<keyword evidence="2" id="KW-0677">Repeat</keyword>
<dbReference type="FunFam" id="3.30.70.330:FF:000054">
    <property type="entry name" value="Cytoplasmic polyadenylation element-binding protein 1"/>
    <property type="match status" value="1"/>
</dbReference>
<feature type="domain" description="RRM" evidence="7">
    <location>
        <begin position="447"/>
        <end position="534"/>
    </location>
</feature>
<dbReference type="Proteomes" id="UP000600918">
    <property type="component" value="Unassembled WGS sequence"/>
</dbReference>
<reference evidence="8" key="1">
    <citation type="journal article" date="2020" name="G3 (Bethesda)">
        <title>High-Quality Assemblies for Three Invasive Social Wasps from the &lt;i&gt;Vespula&lt;/i&gt; Genus.</title>
        <authorList>
            <person name="Harrop T.W.R."/>
            <person name="Guhlin J."/>
            <person name="McLaughlin G.M."/>
            <person name="Permina E."/>
            <person name="Stockwell P."/>
            <person name="Gilligan J."/>
            <person name="Le Lec M.F."/>
            <person name="Gruber M.A.M."/>
            <person name="Quinn O."/>
            <person name="Lovegrove M."/>
            <person name="Duncan E.J."/>
            <person name="Remnant E.J."/>
            <person name="Van Eeckhoven J."/>
            <person name="Graham B."/>
            <person name="Knapp R.A."/>
            <person name="Langford K.W."/>
            <person name="Kronenberg Z."/>
            <person name="Press M.O."/>
            <person name="Eacker S.M."/>
            <person name="Wilson-Rankin E.E."/>
            <person name="Purcell J."/>
            <person name="Lester P.J."/>
            <person name="Dearden P.K."/>
        </authorList>
    </citation>
    <scope>NUCLEOTIDE SEQUENCE</scope>
    <source>
        <strain evidence="8">Volc-1</strain>
    </source>
</reference>
<dbReference type="InterPro" id="IPR032296">
    <property type="entry name" value="CEBP_ZZ"/>
</dbReference>